<evidence type="ECO:0000313" key="4">
    <source>
        <dbReference type="Proteomes" id="UP000772151"/>
    </source>
</evidence>
<dbReference type="InterPro" id="IPR036291">
    <property type="entry name" value="NAD(P)-bd_dom_sf"/>
</dbReference>
<feature type="domain" description="DUF2520" evidence="2">
    <location>
        <begin position="134"/>
        <end position="258"/>
    </location>
</feature>
<dbReference type="InterPro" id="IPR028939">
    <property type="entry name" value="P5C_Rdtase_cat_N"/>
</dbReference>
<comment type="caution">
    <text evidence="3">The sequence shown here is derived from an EMBL/GenBank/DDBJ whole genome shotgun (WGS) entry which is preliminary data.</text>
</comment>
<dbReference type="AlphaFoldDB" id="A0A927ZRH3"/>
<dbReference type="InterPro" id="IPR008927">
    <property type="entry name" value="6-PGluconate_DH-like_C_sf"/>
</dbReference>
<dbReference type="PANTHER" id="PTHR40459:SF1">
    <property type="entry name" value="CONSERVED HYPOTHETICAL ALANINE AND LEUCINE RICH PROTEIN"/>
    <property type="match status" value="1"/>
</dbReference>
<feature type="domain" description="Pyrroline-5-carboxylate reductase catalytic N-terminal" evidence="1">
    <location>
        <begin position="2"/>
        <end position="80"/>
    </location>
</feature>
<dbReference type="EMBL" id="SVCA01000001">
    <property type="protein sequence ID" value="MBE6084296.1"/>
    <property type="molecule type" value="Genomic_DNA"/>
</dbReference>
<dbReference type="Pfam" id="PF03807">
    <property type="entry name" value="F420_oxidored"/>
    <property type="match status" value="1"/>
</dbReference>
<dbReference type="Gene3D" id="3.40.50.720">
    <property type="entry name" value="NAD(P)-binding Rossmann-like Domain"/>
    <property type="match status" value="1"/>
</dbReference>
<dbReference type="InterPro" id="IPR037108">
    <property type="entry name" value="TM1727-like_C_sf"/>
</dbReference>
<dbReference type="Pfam" id="PF10728">
    <property type="entry name" value="DUF2520"/>
    <property type="match status" value="1"/>
</dbReference>
<protein>
    <submittedName>
        <fullName evidence="3">DUF2520 domain-containing protein</fullName>
    </submittedName>
</protein>
<evidence type="ECO:0000259" key="1">
    <source>
        <dbReference type="Pfam" id="PF03807"/>
    </source>
</evidence>
<dbReference type="SUPFAM" id="SSF48179">
    <property type="entry name" value="6-phosphogluconate dehydrogenase C-terminal domain-like"/>
    <property type="match status" value="1"/>
</dbReference>
<dbReference type="PANTHER" id="PTHR40459">
    <property type="entry name" value="CONSERVED HYPOTHETICAL ALANINE AND LEUCINE RICH PROTEIN"/>
    <property type="match status" value="1"/>
</dbReference>
<evidence type="ECO:0000313" key="3">
    <source>
        <dbReference type="EMBL" id="MBE6084296.1"/>
    </source>
</evidence>
<dbReference type="InterPro" id="IPR018931">
    <property type="entry name" value="DUF2520"/>
</dbReference>
<dbReference type="Gene3D" id="1.10.1040.20">
    <property type="entry name" value="ProC-like, C-terminal domain"/>
    <property type="match status" value="1"/>
</dbReference>
<evidence type="ECO:0000259" key="2">
    <source>
        <dbReference type="Pfam" id="PF10728"/>
    </source>
</evidence>
<dbReference type="RefSeq" id="WP_303668250.1">
    <property type="nucleotide sequence ID" value="NZ_SVCA01000001.1"/>
</dbReference>
<proteinExistence type="predicted"/>
<name>A0A927ZRH3_SELRU</name>
<sequence length="286" mass="31448">MKVGFIGAGKVGFTLGKYFCMHGIEVTGYCSRNIQSAQDAANFTGTKVFRSTFDLLDVSDVLFLTVPDMSICSVYEELCYTGIQNKIFCHCSGALTAHKAFPQIQELGAAGFSVHPLFAISDKYHAYGELADVFFALEGTADRLDWMKNWLMSSGLKINVISPAAKIKYHCAAALASNYVLALVSLSRSLLEECGFSANDAELALKPLFWGNAQHIAEDGLQQALTGPVERGDLETVKKHLDCLSAEQRQLYCLLAKELTKVAQDKHPMRDYTAITEYLEAMSRKG</sequence>
<accession>A0A927ZRH3</accession>
<organism evidence="3 4">
    <name type="scientific">Selenomonas ruminantium</name>
    <dbReference type="NCBI Taxonomy" id="971"/>
    <lineage>
        <taxon>Bacteria</taxon>
        <taxon>Bacillati</taxon>
        <taxon>Bacillota</taxon>
        <taxon>Negativicutes</taxon>
        <taxon>Selenomonadales</taxon>
        <taxon>Selenomonadaceae</taxon>
        <taxon>Selenomonas</taxon>
    </lineage>
</organism>
<dbReference type="Proteomes" id="UP000772151">
    <property type="component" value="Unassembled WGS sequence"/>
</dbReference>
<dbReference type="SUPFAM" id="SSF51735">
    <property type="entry name" value="NAD(P)-binding Rossmann-fold domains"/>
    <property type="match status" value="1"/>
</dbReference>
<gene>
    <name evidence="3" type="ORF">E7203_02285</name>
</gene>
<reference evidence="3" key="1">
    <citation type="submission" date="2019-04" db="EMBL/GenBank/DDBJ databases">
        <title>Evolution of Biomass-Degrading Anaerobic Consortia Revealed by Metagenomics.</title>
        <authorList>
            <person name="Peng X."/>
        </authorList>
    </citation>
    <scope>NUCLEOTIDE SEQUENCE</scope>
    <source>
        <strain evidence="3">SIG242</strain>
    </source>
</reference>